<evidence type="ECO:0000256" key="6">
    <source>
        <dbReference type="ARBA" id="ARBA00023296"/>
    </source>
</evidence>
<reference evidence="8" key="1">
    <citation type="submission" date="2020-09" db="EMBL/GenBank/DDBJ databases">
        <title>Leviviricetes taxonomy.</title>
        <authorList>
            <person name="Stockdale S.R."/>
            <person name="Callanan J."/>
            <person name="Adriaenssens E.M."/>
            <person name="Kuhn J.H."/>
            <person name="Rumnieks J."/>
            <person name="Shkoporov A."/>
            <person name="Draper L.A."/>
            <person name="Ross P."/>
            <person name="Hill C."/>
        </authorList>
    </citation>
    <scope>NUCLEOTIDE SEQUENCE</scope>
</reference>
<protein>
    <submittedName>
        <fullName evidence="8">Maturation protein</fullName>
    </submittedName>
</protein>
<dbReference type="KEGG" id="vg:80398078"/>
<keyword evidence="4" id="KW-0946">Virion</keyword>
<keyword evidence="3" id="KW-1161">Viral attachment to host cell</keyword>
<evidence type="ECO:0000256" key="5">
    <source>
        <dbReference type="ARBA" id="ARBA00023104"/>
    </source>
</evidence>
<dbReference type="GO" id="GO:0044423">
    <property type="term" value="C:virion component"/>
    <property type="evidence" value="ECO:0007669"/>
    <property type="project" value="UniProtKB-KW"/>
</dbReference>
<accession>A0A8S5L3G7</accession>
<gene>
    <name evidence="8" type="primary">SRR6960799_23_1</name>
</gene>
<dbReference type="GO" id="GO:0039666">
    <property type="term" value="P:virion attachment to host cell pilus"/>
    <property type="evidence" value="ECO:0007669"/>
    <property type="project" value="UniProtKB-KW"/>
</dbReference>
<evidence type="ECO:0000313" key="8">
    <source>
        <dbReference type="EMBL" id="DAD52318.1"/>
    </source>
</evidence>
<evidence type="ECO:0000256" key="1">
    <source>
        <dbReference type="ARBA" id="ARBA00004328"/>
    </source>
</evidence>
<dbReference type="GeneID" id="80398078"/>
<keyword evidence="2" id="KW-0945">Host-virus interaction</keyword>
<keyword evidence="9" id="KW-1185">Reference proteome</keyword>
<evidence type="ECO:0000256" key="4">
    <source>
        <dbReference type="ARBA" id="ARBA00022844"/>
    </source>
</evidence>
<proteinExistence type="inferred from homology"/>
<organism evidence="8 9">
    <name type="scientific">ssRNA phage SRR6960799_23</name>
    <dbReference type="NCBI Taxonomy" id="2786580"/>
    <lineage>
        <taxon>Viruses</taxon>
        <taxon>Riboviria</taxon>
        <taxon>Orthornavirae</taxon>
        <taxon>Lenarviricota</taxon>
        <taxon>Leviviricetes</taxon>
        <taxon>Norzivirales</taxon>
        <taxon>Fiersviridae</taxon>
        <taxon>Lohngkovirus</taxon>
        <taxon>Lohngkovirus caenenecus</taxon>
        <taxon>Brudgevirus caenenecus</taxon>
    </lineage>
</organism>
<evidence type="ECO:0000256" key="7">
    <source>
        <dbReference type="ARBA" id="ARBA00035110"/>
    </source>
</evidence>
<dbReference type="RefSeq" id="YP_010769144.1">
    <property type="nucleotide sequence ID" value="NC_073890.1"/>
</dbReference>
<dbReference type="InterPro" id="IPR005563">
    <property type="entry name" value="A_protein"/>
</dbReference>
<dbReference type="Pfam" id="PF03863">
    <property type="entry name" value="Phage_mat-A"/>
    <property type="match status" value="1"/>
</dbReference>
<comment type="similarity">
    <text evidence="7">Belongs to the Leviviricetes maturation protein family.</text>
</comment>
<dbReference type="EMBL" id="BK014069">
    <property type="protein sequence ID" value="DAD52318.1"/>
    <property type="molecule type" value="Genomic_RNA"/>
</dbReference>
<dbReference type="Proteomes" id="UP000680695">
    <property type="component" value="Segment"/>
</dbReference>
<keyword evidence="6" id="KW-1160">Virus entry into host cell</keyword>
<comment type="subcellular location">
    <subcellularLocation>
        <location evidence="1">Virion</location>
    </subcellularLocation>
</comment>
<sequence>MATPITGPISIVRQAIPPVWPGTHYPNPGYAEFRMQREWYRQRRPYDRPLPFYFISDYVTKYNQLPQYQAANGGWFYLDYNDEVISKQRSWAKNEAIAKFNGKVKESASWLVSLAEGKQAMAMMTNRLTQLGHVTKQLLKGRVDLAAKELGVFGSQDYRTKRKLGKIKANAKAAADNFIELSFGWRPLVSDIYKSADILQRPFPLEAVKGFARVPYSIRGNYIGFAYYYVGHVQCTVGAYVSVSNPNLYLANSLGLLNPAIVAFELIPWSFVLGWFVNVEQFLSQFTEYAGLSVTNPYYTEGSKNTARWIWEPNSHLGEGDQVRIRLERKVGVLPSVDLTVKKPWHLSAWRGATAASLVVQNLSVMQPRKF</sequence>
<evidence type="ECO:0000313" key="9">
    <source>
        <dbReference type="Proteomes" id="UP000680695"/>
    </source>
</evidence>
<keyword evidence="5" id="KW-1175">Viral attachment to host cell pilus</keyword>
<evidence type="ECO:0000256" key="2">
    <source>
        <dbReference type="ARBA" id="ARBA00022581"/>
    </source>
</evidence>
<name>A0A8S5L3G7_9VIRU</name>
<evidence type="ECO:0000256" key="3">
    <source>
        <dbReference type="ARBA" id="ARBA00022804"/>
    </source>
</evidence>